<dbReference type="InterPro" id="IPR001173">
    <property type="entry name" value="Glyco_trans_2-like"/>
</dbReference>
<name>A0AAP2CEV9_9BACT</name>
<dbReference type="AlphaFoldDB" id="A0AAP2CEV9"/>
<organism evidence="2 3">
    <name type="scientific">Litoribacter ruber</name>
    <dbReference type="NCBI Taxonomy" id="702568"/>
    <lineage>
        <taxon>Bacteria</taxon>
        <taxon>Pseudomonadati</taxon>
        <taxon>Bacteroidota</taxon>
        <taxon>Cytophagia</taxon>
        <taxon>Cytophagales</taxon>
        <taxon>Cyclobacteriaceae</taxon>
        <taxon>Litoribacter</taxon>
    </lineage>
</organism>
<evidence type="ECO:0000259" key="1">
    <source>
        <dbReference type="Pfam" id="PF00535"/>
    </source>
</evidence>
<evidence type="ECO:0000313" key="2">
    <source>
        <dbReference type="EMBL" id="MBS9523273.1"/>
    </source>
</evidence>
<keyword evidence="3" id="KW-1185">Reference proteome</keyword>
<sequence>MNQTNQLNPLVSIAVCTYNGEKYLKRQLDTLVNQTYPNLEIIVLDDGSSDRTWEILKEYEAQFSFFTAIKNEENLGYVKNFEKALGLCNGEFIALSDQDDIWELGKIEKQVASIGDHLLIYHDSHFIDENDNDLEKCMTDIINLYHGSDPEPFLLFNCVSGHTMLIKRELLDYALPFQKGYFHDHWLAYVASNVGSIGYVDERLVSYRQHTESNTDILNLRKRNRNKRYHSNRDVNKLQKELSWLKMCASYPNNKDSRLVKKLTRMFENRMSSFISIDYAIYLFKNRDRFLCIPKKSAASKNTFIYKQIWGLKTKLFWDKLSQKQILPELRSFLHL</sequence>
<accession>A0AAP2CEV9</accession>
<dbReference type="PANTHER" id="PTHR22916">
    <property type="entry name" value="GLYCOSYLTRANSFERASE"/>
    <property type="match status" value="1"/>
</dbReference>
<dbReference type="Gene3D" id="3.90.550.10">
    <property type="entry name" value="Spore Coat Polysaccharide Biosynthesis Protein SpsA, Chain A"/>
    <property type="match status" value="1"/>
</dbReference>
<proteinExistence type="predicted"/>
<dbReference type="Proteomes" id="UP001319104">
    <property type="component" value="Unassembled WGS sequence"/>
</dbReference>
<feature type="domain" description="Glycosyltransferase 2-like" evidence="1">
    <location>
        <begin position="12"/>
        <end position="171"/>
    </location>
</feature>
<dbReference type="PANTHER" id="PTHR22916:SF3">
    <property type="entry name" value="UDP-GLCNAC:BETAGAL BETA-1,3-N-ACETYLGLUCOSAMINYLTRANSFERASE-LIKE PROTEIN 1"/>
    <property type="match status" value="1"/>
</dbReference>
<reference evidence="2 3" key="1">
    <citation type="submission" date="2021-05" db="EMBL/GenBank/DDBJ databases">
        <authorList>
            <person name="Zhang Z.D."/>
            <person name="Osman G."/>
        </authorList>
    </citation>
    <scope>NUCLEOTIDE SEQUENCE [LARGE SCALE GENOMIC DNA]</scope>
    <source>
        <strain evidence="2 3">KCTC 32217</strain>
    </source>
</reference>
<dbReference type="Pfam" id="PF00535">
    <property type="entry name" value="Glycos_transf_2"/>
    <property type="match status" value="1"/>
</dbReference>
<dbReference type="EMBL" id="JAHCMY010000001">
    <property type="protein sequence ID" value="MBS9523273.1"/>
    <property type="molecule type" value="Genomic_DNA"/>
</dbReference>
<dbReference type="GO" id="GO:0016758">
    <property type="term" value="F:hexosyltransferase activity"/>
    <property type="evidence" value="ECO:0007669"/>
    <property type="project" value="UniProtKB-ARBA"/>
</dbReference>
<evidence type="ECO:0000313" key="3">
    <source>
        <dbReference type="Proteomes" id="UP001319104"/>
    </source>
</evidence>
<dbReference type="InterPro" id="IPR029044">
    <property type="entry name" value="Nucleotide-diphossugar_trans"/>
</dbReference>
<dbReference type="SUPFAM" id="SSF53448">
    <property type="entry name" value="Nucleotide-diphospho-sugar transferases"/>
    <property type="match status" value="1"/>
</dbReference>
<gene>
    <name evidence="2" type="ORF">KI659_04505</name>
</gene>
<dbReference type="RefSeq" id="WP_213944130.1">
    <property type="nucleotide sequence ID" value="NZ_JAHCMY010000001.1"/>
</dbReference>
<protein>
    <submittedName>
        <fullName evidence="2">Glycosyltransferase family 2 protein</fullName>
    </submittedName>
</protein>
<comment type="caution">
    <text evidence="2">The sequence shown here is derived from an EMBL/GenBank/DDBJ whole genome shotgun (WGS) entry which is preliminary data.</text>
</comment>
<dbReference type="CDD" id="cd04196">
    <property type="entry name" value="GT_2_like_d"/>
    <property type="match status" value="1"/>
</dbReference>